<proteinExistence type="predicted"/>
<dbReference type="Proteomes" id="UP001143910">
    <property type="component" value="Unassembled WGS sequence"/>
</dbReference>
<keyword evidence="2" id="KW-1185">Reference proteome</keyword>
<comment type="caution">
    <text evidence="1">The sequence shown here is derived from an EMBL/GenBank/DDBJ whole genome shotgun (WGS) entry which is preliminary data.</text>
</comment>
<dbReference type="EMBL" id="JANJQO010000065">
    <property type="protein sequence ID" value="KAJ2982649.1"/>
    <property type="molecule type" value="Genomic_DNA"/>
</dbReference>
<organism evidence="1 2">
    <name type="scientific">Zarea fungicola</name>
    <dbReference type="NCBI Taxonomy" id="93591"/>
    <lineage>
        <taxon>Eukaryota</taxon>
        <taxon>Fungi</taxon>
        <taxon>Dikarya</taxon>
        <taxon>Ascomycota</taxon>
        <taxon>Pezizomycotina</taxon>
        <taxon>Sordariomycetes</taxon>
        <taxon>Hypocreomycetidae</taxon>
        <taxon>Hypocreales</taxon>
        <taxon>Cordycipitaceae</taxon>
        <taxon>Zarea</taxon>
    </lineage>
</organism>
<evidence type="ECO:0000313" key="2">
    <source>
        <dbReference type="Proteomes" id="UP001143910"/>
    </source>
</evidence>
<sequence>METSRIFVRGLPSSITEAEFRKHFSKGNREVTDVKLMAQRRIGYVGYKLPEDAATAVKYFNKSYVRMSKISVEPARAISDPALVKANVATRTAAPESTSRLLQHTSAAAGEGGATKKRKREDLDQSDPKLQEYLQVMRPRGWRTPS</sequence>
<protein>
    <submittedName>
        <fullName evidence="1">Uncharacterized protein</fullName>
    </submittedName>
</protein>
<gene>
    <name evidence="1" type="ORF">NQ176_g1243</name>
</gene>
<name>A0ACC1NUA9_9HYPO</name>
<accession>A0ACC1NUA9</accession>
<reference evidence="1" key="1">
    <citation type="submission" date="2022-08" db="EMBL/GenBank/DDBJ databases">
        <title>Genome Sequence of Lecanicillium fungicola.</title>
        <authorList>
            <person name="Buettner E."/>
        </authorList>
    </citation>
    <scope>NUCLEOTIDE SEQUENCE</scope>
    <source>
        <strain evidence="1">Babe33</strain>
    </source>
</reference>
<evidence type="ECO:0000313" key="1">
    <source>
        <dbReference type="EMBL" id="KAJ2982649.1"/>
    </source>
</evidence>